<dbReference type="InterPro" id="IPR013565">
    <property type="entry name" value="Fas1/AflB-like_central"/>
</dbReference>
<dbReference type="SMART" id="SM00827">
    <property type="entry name" value="PKS_AT"/>
    <property type="match status" value="1"/>
</dbReference>
<dbReference type="CDD" id="cd03447">
    <property type="entry name" value="FAS_MaoC"/>
    <property type="match status" value="1"/>
</dbReference>
<keyword evidence="7 16" id="KW-0520">NAD</keyword>
<evidence type="ECO:0000256" key="8">
    <source>
        <dbReference type="ARBA" id="ARBA00023239"/>
    </source>
</evidence>
<dbReference type="RefSeq" id="XP_064711779.1">
    <property type="nucleotide sequence ID" value="XM_064843919.1"/>
</dbReference>
<keyword evidence="4 16" id="KW-0378">Hydrolase</keyword>
<evidence type="ECO:0000256" key="18">
    <source>
        <dbReference type="SAM" id="MobiDB-lite"/>
    </source>
</evidence>
<dbReference type="PIRSF" id="PIRSF005562">
    <property type="entry name" value="FAS_yeast_beta"/>
    <property type="match status" value="1"/>
</dbReference>
<evidence type="ECO:0000256" key="5">
    <source>
        <dbReference type="ARBA" id="ARBA00022857"/>
    </source>
</evidence>
<dbReference type="SUPFAM" id="SSF52151">
    <property type="entry name" value="FabD/lysophospholipase-like"/>
    <property type="match status" value="2"/>
</dbReference>
<dbReference type="GO" id="GO:0004312">
    <property type="term" value="F:fatty acid synthase activity"/>
    <property type="evidence" value="ECO:0007669"/>
    <property type="project" value="InterPro"/>
</dbReference>
<dbReference type="GO" id="GO:0004314">
    <property type="term" value="F:[acyl-carrier-protein] S-malonyltransferase activity"/>
    <property type="evidence" value="ECO:0007669"/>
    <property type="project" value="UniProtKB-EC"/>
</dbReference>
<dbReference type="Gene3D" id="6.10.140.1400">
    <property type="match status" value="1"/>
</dbReference>
<dbReference type="InterPro" id="IPR002539">
    <property type="entry name" value="MaoC-like_dom"/>
</dbReference>
<feature type="region of interest" description="Disordered" evidence="18">
    <location>
        <begin position="1106"/>
        <end position="1131"/>
    </location>
</feature>
<evidence type="ECO:0000313" key="20">
    <source>
        <dbReference type="EMBL" id="KAK5064455.1"/>
    </source>
</evidence>
<dbReference type="InterPro" id="IPR029069">
    <property type="entry name" value="HotDog_dom_sf"/>
</dbReference>
<dbReference type="Gene3D" id="1.20.1050.120">
    <property type="match status" value="1"/>
</dbReference>
<evidence type="ECO:0000256" key="16">
    <source>
        <dbReference type="PIRNR" id="PIRNR005562"/>
    </source>
</evidence>
<dbReference type="Gene3D" id="3.40.366.10">
    <property type="entry name" value="Malonyl-Coenzyme A Acyl Carrier Protein, domain 2"/>
    <property type="match status" value="3"/>
</dbReference>
<keyword evidence="6 16" id="KW-0560">Oxidoreductase</keyword>
<dbReference type="SUPFAM" id="SSF54637">
    <property type="entry name" value="Thioesterase/thiol ester dehydrase-isomerase"/>
    <property type="match status" value="2"/>
</dbReference>
<dbReference type="Gene3D" id="6.10.60.10">
    <property type="match status" value="1"/>
</dbReference>
<comment type="subunit">
    <text evidence="10">[Alpha(6)beta(6)] hexamers of two multifunctional subunits (alpha and beta).</text>
</comment>
<dbReference type="Gene3D" id="3.20.20.70">
    <property type="entry name" value="Aldolase class I"/>
    <property type="match status" value="1"/>
</dbReference>
<sequence>MIQIQDPPLSPQKKVLAAMDVVQLPLLFKDLRHVLSIDVAYIGEIRWQRDLFLHALSHQSISTVLEPTTAGELVLRFLGFLIDNNARSSIVQSLVWTFEEEFLKATDPHSMICALPVSSAVHRELLSTYFMALSRCETIKNPHSALLHLAQQNQATLIAVFGGQSTNNPKCFSSLAGLYSTYKPFLSELINDHVAPLLSGLCRLPETDDHYCGRSIDLTTWLQDLGSAPDMEFISQAPVSMPLVGLLSLAHYCVTCKTLGMTPGELRSRFKGTTGHSQGLVIAAAISMADSWDSFYHIAKLTVELLFWMGFYCHQARPHSSVPGPLVKECLENNEGQPSFMLSVRGLDRPRIETVLANCNKNLACQEQVYLALENTRDNFVVAGPVKPLVHLNSHLRALKTNDEMDQTRTPFSSRKPVIQHQFLPTSVPFHTNYLSTAAEMVKLRLAGKLTWNANLALPVYHSKTAQDLRSVEIPKLLETLIDAVACSECRWPTALKIPGTTHILTFDGGISDLVMRVKDGEGVRVIDMTSLGFSEKEVGTAIDLYSPTLLGSCAAVVSWGQKFQPRLVRSPAGKWSIQTKLTQLLGCPPVVVAGMTPTTSHWDFVSTIMNAGYHAELAAGGFYDQDAMTSAIKQLAESLPQGRGITCNLIYASPQTMAWQLATLQKLVRRGVAVHGLTIGAGIPSAEIVADYIRTLGIKHIAFKPGSAAGIKEVIEIAKAHPHYPVILQWTGGRGGGHHSYEDFYSPILKLYGIIRSQSNIILVAGSGFGAGDDTFPYLTGAWSSRFGYAMMPFDGVLLGSRMMVAREAHTSAATRELICQTPGVSDANWEKTYKGPAGGIITVQSEMGQPIHKIANRAVLLWSELDRTIFSLPRSDRVPKLLKNKDSIIRKLNADFAKPWFGQTSNGEATDLSAMTYMEVLERMISLMYVKHQSRWIHTSYASFVYDFAGRATQRLTQASDIDVSDMILREPFKFLDRLRLSCPRASTTILNPEDYTFFLHRCKARGQKPVNFIPILDENFEYYFKKDSLWQSEDVEAVVDMDAGRVCILHGPVAAQFSQECDEPAKQILDTIAYSHIDMLLSEQYGNYTPSIIMLSDQESASQSGSLTPDSWTNATPPSLATSMENSPFSCKSPAPLHDLQPSMDAISYFPPSFLAGRCSDSSTLIRALFHPDHVIRDGHHKNSPLHRILEPREGTSLSIDREAGKVILEKDGRSGGEVLAEISCHDNLRLTVDLVLPSSHNGGFLALPFEYSLQSATGPFTFSENMEDRNIRIKAFYSKLWFDEDLDMSATSASTFRGNDMVLTKEMHQDYLSTIAQSYANDTMMCGNSEIFPIGFGIVVVWDVISRPLVATDIDGDLLCLVHHSNTFDYCNRATPLHIGDVVSAKSKVEAVYIEDAGKYVEVEAEIIRVGETVMTVRSKFLFKGRYTDFASTFRKQKEPIQEVKIVSRQEEAILLDRDWFHPHEPSCSFIGQNLLFKLESLVTWKEHNVFEKLAVTGTVIARRSETEMVEIGSVDFHGIDCVGNPVMDFLTRKAISSSAQSSLAHPGWSNDRIIEVQTPNSNEKYARISKDYNPIHVSPLFAEFAELPGTITHGMYTSALAASILENLTANGNSERLRRYSATFTGMVLPKDRLTVKVKHVGMKEGNMCIEVTAYKKGTDQIVLEAEAEVEQGRTAYIFTGQGSQAKGMGMDLYSSSTTAQAVWDSADRYLMDSYGKSSKIYGKPEASMLTYLLGWSVLDVIRHNPKNLTIHFGGKRGRKIRENYMGMQVETILPDGHTTTKPILPGLNSTTRSFTFSEPRGLLFSTQFAQCAILVQQKASFEDLRAKGFIQDGATYAGHSLGEYGSLSAFSGFLSMTDLMDVVFYRGLSMQLAMDREEDGGTGYSMVAANPKRVGKDFNETALNFVVRTISSTSNELLEIVNYNVEGEQYVCAGTDKNLQVLSTVLSHLATSSGTQPLVAEALRADDTTAEELKAYISNCVAKVRTLPKPLQLERGTATIPLKGIDVPFHSSHLRSGVHSYRKFLQKRIHASNIQPEKLIGKFVPNVMAERFSLDRQYIQEAYRLTQSSVLRELLDEGYGTE</sequence>
<evidence type="ECO:0000259" key="19">
    <source>
        <dbReference type="SMART" id="SM00827"/>
    </source>
</evidence>
<comment type="catalytic activity">
    <reaction evidence="12">
        <text>holo-[ACP] + malonyl-CoA = malonyl-[ACP] + CoA</text>
        <dbReference type="Rhea" id="RHEA:41792"/>
        <dbReference type="Rhea" id="RHEA-COMP:9623"/>
        <dbReference type="Rhea" id="RHEA-COMP:9685"/>
        <dbReference type="ChEBI" id="CHEBI:57287"/>
        <dbReference type="ChEBI" id="CHEBI:57384"/>
        <dbReference type="ChEBI" id="CHEBI:64479"/>
        <dbReference type="ChEBI" id="CHEBI:78449"/>
        <dbReference type="EC" id="2.3.1.39"/>
    </reaction>
</comment>
<dbReference type="GO" id="GO:0016297">
    <property type="term" value="F:fatty acyl-[ACP] hydrolase activity"/>
    <property type="evidence" value="ECO:0007669"/>
    <property type="project" value="UniProtKB-EC"/>
</dbReference>
<dbReference type="GO" id="GO:0004318">
    <property type="term" value="F:enoyl-[acyl-carrier-protein] reductase (NADH) activity"/>
    <property type="evidence" value="ECO:0007669"/>
    <property type="project" value="UniProtKB-UniRule"/>
</dbReference>
<comment type="similarity">
    <text evidence="2 16">Belongs to the fungal fatty acid synthetase subunit beta family.</text>
</comment>
<comment type="catalytic activity">
    <reaction evidence="15">
        <text>holo-[ACP] + acetyl-CoA = acetyl-[ACP] + CoA</text>
        <dbReference type="Rhea" id="RHEA:41788"/>
        <dbReference type="Rhea" id="RHEA-COMP:9621"/>
        <dbReference type="Rhea" id="RHEA-COMP:9685"/>
        <dbReference type="ChEBI" id="CHEBI:57287"/>
        <dbReference type="ChEBI" id="CHEBI:57288"/>
        <dbReference type="ChEBI" id="CHEBI:64479"/>
        <dbReference type="ChEBI" id="CHEBI:78446"/>
        <dbReference type="EC" id="2.3.1.38"/>
    </reaction>
</comment>
<dbReference type="Pfam" id="PF22235">
    <property type="entry name" value="FAS1_thioest_ins"/>
    <property type="match status" value="1"/>
</dbReference>
<evidence type="ECO:0000256" key="11">
    <source>
        <dbReference type="ARBA" id="ARBA00048237"/>
    </source>
</evidence>
<evidence type="ECO:0000313" key="21">
    <source>
        <dbReference type="Proteomes" id="UP001358417"/>
    </source>
</evidence>
<dbReference type="Proteomes" id="UP001358417">
    <property type="component" value="Unassembled WGS sequence"/>
</dbReference>
<dbReference type="GeneID" id="89968510"/>
<dbReference type="Gene3D" id="1.20.930.70">
    <property type="match status" value="1"/>
</dbReference>
<dbReference type="Pfam" id="PF16073">
    <property type="entry name" value="SAT"/>
    <property type="match status" value="1"/>
</dbReference>
<dbReference type="InterPro" id="IPR016452">
    <property type="entry name" value="Fas1/AflB-like"/>
</dbReference>
<keyword evidence="3 16" id="KW-0808">Transferase</keyword>
<comment type="catalytic activity">
    <reaction evidence="11">
        <text>acetyl-CoA + n malonyl-CoA + 2n NADPH + 4n H(+) = a long-chain-acyl-CoA + n CoA + n CO2 + 2n NADP(+).</text>
        <dbReference type="EC" id="2.3.1.86"/>
    </reaction>
</comment>
<accession>A0AAV9NU52</accession>
<evidence type="ECO:0000256" key="15">
    <source>
        <dbReference type="ARBA" id="ARBA00048835"/>
    </source>
</evidence>
<dbReference type="PANTHER" id="PTHR10982:SF21">
    <property type="entry name" value="FATTY ACID SYNTHASE SUBUNIT BETA"/>
    <property type="match status" value="1"/>
</dbReference>
<name>A0AAV9NU52_9EURO</name>
<dbReference type="GO" id="GO:0004321">
    <property type="term" value="F:fatty-acyl-CoA synthase activity"/>
    <property type="evidence" value="ECO:0007669"/>
    <property type="project" value="UniProtKB-EC"/>
</dbReference>
<dbReference type="SUPFAM" id="SSF51395">
    <property type="entry name" value="FMN-linked oxidoreductases"/>
    <property type="match status" value="1"/>
</dbReference>
<dbReference type="InterPro" id="IPR001227">
    <property type="entry name" value="Ac_transferase_dom_sf"/>
</dbReference>
<keyword evidence="5 16" id="KW-0521">NADP</keyword>
<dbReference type="EMBL" id="JAVRRD010000001">
    <property type="protein sequence ID" value="KAK5064455.1"/>
    <property type="molecule type" value="Genomic_DNA"/>
</dbReference>
<dbReference type="FunFam" id="3.20.20.70:FF:000078">
    <property type="entry name" value="Fatty acid synthase beta subunit dehydratase"/>
    <property type="match status" value="1"/>
</dbReference>
<dbReference type="Gene3D" id="3.10.129.10">
    <property type="entry name" value="Hotdog Thioesterase"/>
    <property type="match status" value="1"/>
</dbReference>
<evidence type="ECO:0000256" key="10">
    <source>
        <dbReference type="ARBA" id="ARBA00033756"/>
    </source>
</evidence>
<feature type="active site" description="For malonyltransferase activity" evidence="17">
    <location>
        <position position="1846"/>
    </location>
</feature>
<dbReference type="Pfam" id="PF17828">
    <property type="entry name" value="FAS_N"/>
    <property type="match status" value="1"/>
</dbReference>
<organism evidence="20 21">
    <name type="scientific">Exophiala bonariae</name>
    <dbReference type="NCBI Taxonomy" id="1690606"/>
    <lineage>
        <taxon>Eukaryota</taxon>
        <taxon>Fungi</taxon>
        <taxon>Dikarya</taxon>
        <taxon>Ascomycota</taxon>
        <taxon>Pezizomycotina</taxon>
        <taxon>Eurotiomycetes</taxon>
        <taxon>Chaetothyriomycetidae</taxon>
        <taxon>Chaetothyriales</taxon>
        <taxon>Herpotrichiellaceae</taxon>
        <taxon>Exophiala</taxon>
    </lineage>
</organism>
<evidence type="ECO:0000256" key="17">
    <source>
        <dbReference type="PIRSR" id="PIRSR005562-1"/>
    </source>
</evidence>
<dbReference type="Gene3D" id="6.20.240.10">
    <property type="match status" value="1"/>
</dbReference>
<dbReference type="GO" id="GO:0006633">
    <property type="term" value="P:fatty acid biosynthetic process"/>
    <property type="evidence" value="ECO:0007669"/>
    <property type="project" value="InterPro"/>
</dbReference>
<evidence type="ECO:0000256" key="3">
    <source>
        <dbReference type="ARBA" id="ARBA00022679"/>
    </source>
</evidence>
<keyword evidence="9" id="KW-0511">Multifunctional enzyme</keyword>
<evidence type="ECO:0000256" key="6">
    <source>
        <dbReference type="ARBA" id="ARBA00023002"/>
    </source>
</evidence>
<dbReference type="Pfam" id="PF00698">
    <property type="entry name" value="Acyl_transf_1"/>
    <property type="match status" value="1"/>
</dbReference>
<dbReference type="GO" id="GO:0019171">
    <property type="term" value="F:(3R)-hydroxyacyl-[acyl-carrier-protein] dehydratase activity"/>
    <property type="evidence" value="ECO:0007669"/>
    <property type="project" value="UniProtKB-EC"/>
</dbReference>
<comment type="catalytic activity">
    <reaction evidence="14">
        <text>a 2,3-saturated acyl-[ACP] + NAD(+) = a (2E)-enoyl-[ACP] + NADH + H(+)</text>
        <dbReference type="Rhea" id="RHEA:10240"/>
        <dbReference type="Rhea" id="RHEA-COMP:9925"/>
        <dbReference type="Rhea" id="RHEA-COMP:9926"/>
        <dbReference type="ChEBI" id="CHEBI:15378"/>
        <dbReference type="ChEBI" id="CHEBI:57540"/>
        <dbReference type="ChEBI" id="CHEBI:57945"/>
        <dbReference type="ChEBI" id="CHEBI:78784"/>
        <dbReference type="ChEBI" id="CHEBI:78785"/>
        <dbReference type="EC" id="1.3.1.9"/>
    </reaction>
</comment>
<evidence type="ECO:0000256" key="1">
    <source>
        <dbReference type="ARBA" id="ARBA00001055"/>
    </source>
</evidence>
<feature type="active site" description="For acetyltransferase activity" evidence="17">
    <location>
        <position position="277"/>
    </location>
</feature>
<dbReference type="InterPro" id="IPR040883">
    <property type="entry name" value="FAS_meander"/>
</dbReference>
<dbReference type="Pfam" id="PF01575">
    <property type="entry name" value="MaoC_dehydratas"/>
    <property type="match status" value="1"/>
</dbReference>
<gene>
    <name evidence="20" type="ORF">LTR84_000288</name>
</gene>
<feature type="domain" description="Malonyl-CoA:ACP transacylase (MAT)" evidence="19">
    <location>
        <begin position="1683"/>
        <end position="2023"/>
    </location>
</feature>
<dbReference type="InterPro" id="IPR016035">
    <property type="entry name" value="Acyl_Trfase/lysoPLipase"/>
</dbReference>
<dbReference type="FunFam" id="1.20.930.70:FF:000001">
    <property type="entry name" value="Fatty acid synthase beta subunit dehydratase"/>
    <property type="match status" value="1"/>
</dbReference>
<dbReference type="InterPro" id="IPR003965">
    <property type="entry name" value="Fatty_acid_synthase"/>
</dbReference>
<dbReference type="InterPro" id="IPR041099">
    <property type="entry name" value="FAS1_N"/>
</dbReference>
<protein>
    <recommendedName>
        <fullName evidence="19">Malonyl-CoA:ACP transacylase (MAT) domain-containing protein</fullName>
    </recommendedName>
</protein>
<dbReference type="Gene3D" id="3.30.70.2430">
    <property type="match status" value="1"/>
</dbReference>
<dbReference type="InterPro" id="IPR032088">
    <property type="entry name" value="SAT"/>
</dbReference>
<evidence type="ECO:0000256" key="9">
    <source>
        <dbReference type="ARBA" id="ARBA00023268"/>
    </source>
</evidence>
<evidence type="ECO:0000256" key="4">
    <source>
        <dbReference type="ARBA" id="ARBA00022801"/>
    </source>
</evidence>
<evidence type="ECO:0000256" key="14">
    <source>
        <dbReference type="ARBA" id="ARBA00048572"/>
    </source>
</evidence>
<keyword evidence="21" id="KW-1185">Reference proteome</keyword>
<dbReference type="GO" id="GO:0005835">
    <property type="term" value="C:fatty acid synthase complex"/>
    <property type="evidence" value="ECO:0007669"/>
    <property type="project" value="UniProtKB-UniRule"/>
</dbReference>
<evidence type="ECO:0000256" key="13">
    <source>
        <dbReference type="ARBA" id="ARBA00048536"/>
    </source>
</evidence>
<proteinExistence type="inferred from homology"/>
<dbReference type="FunFam" id="3.40.366.10:FF:000006">
    <property type="entry name" value="Fatty acid synthase beta subunit dehydratase"/>
    <property type="match status" value="1"/>
</dbReference>
<dbReference type="InterPro" id="IPR050830">
    <property type="entry name" value="Fungal_FAS"/>
</dbReference>
<comment type="catalytic activity">
    <reaction evidence="1">
        <text>a (3R)-hydroxyacyl-[ACP] = a (2E)-enoyl-[ACP] + H2O</text>
        <dbReference type="Rhea" id="RHEA:13097"/>
        <dbReference type="Rhea" id="RHEA-COMP:9925"/>
        <dbReference type="Rhea" id="RHEA-COMP:9945"/>
        <dbReference type="ChEBI" id="CHEBI:15377"/>
        <dbReference type="ChEBI" id="CHEBI:78784"/>
        <dbReference type="ChEBI" id="CHEBI:78827"/>
        <dbReference type="EC" id="4.2.1.59"/>
    </reaction>
</comment>
<comment type="catalytic activity">
    <reaction evidence="13">
        <text>(9Z)-octadecenoyl-[ACP] + H2O = (9Z)-octadecenoate + holo-[ACP] + H(+)</text>
        <dbReference type="Rhea" id="RHEA:15057"/>
        <dbReference type="Rhea" id="RHEA-COMP:9685"/>
        <dbReference type="Rhea" id="RHEA-COMP:9924"/>
        <dbReference type="ChEBI" id="CHEBI:15377"/>
        <dbReference type="ChEBI" id="CHEBI:15378"/>
        <dbReference type="ChEBI" id="CHEBI:30823"/>
        <dbReference type="ChEBI" id="CHEBI:64479"/>
        <dbReference type="ChEBI" id="CHEBI:78783"/>
        <dbReference type="EC" id="3.1.2.14"/>
    </reaction>
</comment>
<reference evidence="20 21" key="1">
    <citation type="submission" date="2023-08" db="EMBL/GenBank/DDBJ databases">
        <title>Black Yeasts Isolated from many extreme environments.</title>
        <authorList>
            <person name="Coleine C."/>
            <person name="Stajich J.E."/>
            <person name="Selbmann L."/>
        </authorList>
    </citation>
    <scope>NUCLEOTIDE SEQUENCE [LARGE SCALE GENOMIC DNA]</scope>
    <source>
        <strain evidence="20 21">CCFEE 5792</strain>
    </source>
</reference>
<dbReference type="InterPro" id="IPR013785">
    <property type="entry name" value="Aldolase_TIM"/>
</dbReference>
<evidence type="ECO:0000256" key="12">
    <source>
        <dbReference type="ARBA" id="ARBA00048462"/>
    </source>
</evidence>
<dbReference type="PRINTS" id="PR01483">
    <property type="entry name" value="FASYNTHASE"/>
</dbReference>
<evidence type="ECO:0000256" key="7">
    <source>
        <dbReference type="ARBA" id="ARBA00023027"/>
    </source>
</evidence>
<dbReference type="Pfam" id="PF08354">
    <property type="entry name" value="Fas1-AflB-like_hel"/>
    <property type="match status" value="1"/>
</dbReference>
<dbReference type="GO" id="GO:0004313">
    <property type="term" value="F:[acyl-carrier-protein] S-acetyltransferase activity"/>
    <property type="evidence" value="ECO:0007669"/>
    <property type="project" value="UniProtKB-EC"/>
</dbReference>
<keyword evidence="8" id="KW-0456">Lyase</keyword>
<dbReference type="Gene3D" id="3.30.1120.100">
    <property type="match status" value="1"/>
</dbReference>
<dbReference type="PANTHER" id="PTHR10982">
    <property type="entry name" value="MALONYL COA-ACYL CARRIER PROTEIN TRANSACYLASE"/>
    <property type="match status" value="1"/>
</dbReference>
<comment type="caution">
    <text evidence="20">The sequence shown here is derived from an EMBL/GenBank/DDBJ whole genome shotgun (WGS) entry which is preliminary data.</text>
</comment>
<dbReference type="Pfam" id="PF17951">
    <property type="entry name" value="FAS_meander"/>
    <property type="match status" value="1"/>
</dbReference>
<dbReference type="InterPro" id="IPR014043">
    <property type="entry name" value="Acyl_transferase_dom"/>
</dbReference>
<evidence type="ECO:0000256" key="2">
    <source>
        <dbReference type="ARBA" id="ARBA00010009"/>
    </source>
</evidence>